<dbReference type="Proteomes" id="UP000615760">
    <property type="component" value="Unassembled WGS sequence"/>
</dbReference>
<evidence type="ECO:0008006" key="4">
    <source>
        <dbReference type="Google" id="ProtNLM"/>
    </source>
</evidence>
<evidence type="ECO:0000313" key="3">
    <source>
        <dbReference type="Proteomes" id="UP000615760"/>
    </source>
</evidence>
<evidence type="ECO:0000313" key="2">
    <source>
        <dbReference type="EMBL" id="GGB73455.1"/>
    </source>
</evidence>
<protein>
    <recommendedName>
        <fullName evidence="4">DUF1579 domain-containing protein</fullName>
    </recommendedName>
</protein>
<sequence length="188" mass="21271">MKKIYKLLTLGICLLGLSVSAQSDEEKAWMFYMTPGEPHKMLAEEAGEWDCEMKFWMAPGAPPQTYKSTAEISMILGGRYQLSDYKGMIMGMPFEGKATLGYDNAEKKYISTWIDNMGTGIMIMKGEMKKGSNVIHFSGEGVDPATGKKIKMREVYTIIDENTRKLEMFDDKTGKEAKTMEIIMKRKV</sequence>
<dbReference type="RefSeq" id="WP_188620327.1">
    <property type="nucleotide sequence ID" value="NZ_BMJE01000003.1"/>
</dbReference>
<dbReference type="EMBL" id="BMJE01000003">
    <property type="protein sequence ID" value="GGB73455.1"/>
    <property type="molecule type" value="Genomic_DNA"/>
</dbReference>
<dbReference type="Pfam" id="PF07617">
    <property type="entry name" value="DUF1579"/>
    <property type="match status" value="1"/>
</dbReference>
<keyword evidence="1" id="KW-0732">Signal</keyword>
<name>A0ABQ1JSB6_9FLAO</name>
<accession>A0ABQ1JSB6</accession>
<feature type="signal peptide" evidence="1">
    <location>
        <begin position="1"/>
        <end position="23"/>
    </location>
</feature>
<evidence type="ECO:0000256" key="1">
    <source>
        <dbReference type="SAM" id="SignalP"/>
    </source>
</evidence>
<keyword evidence="3" id="KW-1185">Reference proteome</keyword>
<gene>
    <name evidence="2" type="ORF">GCM10007424_11710</name>
</gene>
<reference evidence="3" key="1">
    <citation type="journal article" date="2019" name="Int. J. Syst. Evol. Microbiol.">
        <title>The Global Catalogue of Microorganisms (GCM) 10K type strain sequencing project: providing services to taxonomists for standard genome sequencing and annotation.</title>
        <authorList>
            <consortium name="The Broad Institute Genomics Platform"/>
            <consortium name="The Broad Institute Genome Sequencing Center for Infectious Disease"/>
            <person name="Wu L."/>
            <person name="Ma J."/>
        </authorList>
    </citation>
    <scope>NUCLEOTIDE SEQUENCE [LARGE SCALE GENOMIC DNA]</scope>
    <source>
        <strain evidence="3">CGMCC 1.15461</strain>
    </source>
</reference>
<dbReference type="InterPro" id="IPR011473">
    <property type="entry name" value="DUF1579"/>
</dbReference>
<proteinExistence type="predicted"/>
<comment type="caution">
    <text evidence="2">The sequence shown here is derived from an EMBL/GenBank/DDBJ whole genome shotgun (WGS) entry which is preliminary data.</text>
</comment>
<feature type="chain" id="PRO_5046066321" description="DUF1579 domain-containing protein" evidence="1">
    <location>
        <begin position="24"/>
        <end position="188"/>
    </location>
</feature>
<organism evidence="2 3">
    <name type="scientific">Flavobacterium suaedae</name>
    <dbReference type="NCBI Taxonomy" id="1767027"/>
    <lineage>
        <taxon>Bacteria</taxon>
        <taxon>Pseudomonadati</taxon>
        <taxon>Bacteroidota</taxon>
        <taxon>Flavobacteriia</taxon>
        <taxon>Flavobacteriales</taxon>
        <taxon>Flavobacteriaceae</taxon>
        <taxon>Flavobacterium</taxon>
    </lineage>
</organism>